<comment type="caution">
    <text evidence="1">The sequence shown here is derived from an EMBL/GenBank/DDBJ whole genome shotgun (WGS) entry which is preliminary data.</text>
</comment>
<evidence type="ECO:0000313" key="2">
    <source>
        <dbReference type="Proteomes" id="UP000028602"/>
    </source>
</evidence>
<keyword evidence="2" id="KW-1185">Reference proteome</keyword>
<dbReference type="eggNOG" id="ENOG5032T52">
    <property type="taxonomic scope" value="Bacteria"/>
</dbReference>
<dbReference type="AlphaFoldDB" id="A0A085J999"/>
<proteinExistence type="predicted"/>
<dbReference type="InterPro" id="IPR011122">
    <property type="entry name" value="WavE"/>
</dbReference>
<reference evidence="1 2" key="1">
    <citation type="submission" date="2014-05" db="EMBL/GenBank/DDBJ databases">
        <title>ATOL: Assembling a taxonomically balanced genome-scale reconstruction of the evolutionary history of the Enterobacteriaceae.</title>
        <authorList>
            <person name="Plunkett G.III."/>
            <person name="Neeno-Eckwall E.C."/>
            <person name="Glasner J.D."/>
            <person name="Perna N.T."/>
        </authorList>
    </citation>
    <scope>NUCLEOTIDE SEQUENCE [LARGE SCALE GENOMIC DNA]</scope>
    <source>
        <strain evidence="1 2">ATCC 33301</strain>
    </source>
</reference>
<sequence>MGLLSIIFQGAVIHKNKLCCDVIENIAITRHYFPKDEIILSTWKLSAQLRQQLQELLKTLQVVIIESEDPGPLVYRERETRWVTNINRMIVSSRQGIGRATHSHVVKLRTDSRLYNRNIAYFLQLCEEEEKDQVYPRDQAYSLFRQRIINGNLFARNVRGYMPYLFHPGDILLAGNKQDLLDLFDIPLADESIFEVCFCFSIFSLMRYVPEQYIWVKYIEKVTGVNEFPGNCFTSEHLKKTSENFYINNFIPYSSEALGFLWNKYSEVYKNKGLSSVYTTADWVALQHQPSNAEAGISILSQKADSVWIFILRTILWIKFTPLHIPFIRRLAIKMFSRRS</sequence>
<dbReference type="EMBL" id="JMPR01000054">
    <property type="protein sequence ID" value="KFD17045.1"/>
    <property type="molecule type" value="Genomic_DNA"/>
</dbReference>
<dbReference type="OrthoDB" id="6556318at2"/>
<organism evidence="1 2">
    <name type="scientific">Tatumella ptyseos ATCC 33301</name>
    <dbReference type="NCBI Taxonomy" id="1005995"/>
    <lineage>
        <taxon>Bacteria</taxon>
        <taxon>Pseudomonadati</taxon>
        <taxon>Pseudomonadota</taxon>
        <taxon>Gammaproteobacteria</taxon>
        <taxon>Enterobacterales</taxon>
        <taxon>Erwiniaceae</taxon>
        <taxon>Tatumella</taxon>
    </lineage>
</organism>
<dbReference type="Proteomes" id="UP000028602">
    <property type="component" value="Unassembled WGS sequence"/>
</dbReference>
<name>A0A085J999_9GAMM</name>
<dbReference type="Pfam" id="PF07507">
    <property type="entry name" value="WavE"/>
    <property type="match status" value="1"/>
</dbReference>
<dbReference type="RefSeq" id="WP_025902787.1">
    <property type="nucleotide sequence ID" value="NZ_ATMJ01000065.1"/>
</dbReference>
<gene>
    <name evidence="1" type="ORF">GTPT_3319</name>
</gene>
<evidence type="ECO:0000313" key="1">
    <source>
        <dbReference type="EMBL" id="KFD17045.1"/>
    </source>
</evidence>
<protein>
    <submittedName>
        <fullName evidence="1">WavE family lipopolysaccharide synthesis protein</fullName>
    </submittedName>
</protein>
<accession>A0A085J999</accession>